<dbReference type="EMBL" id="VSRR010151490">
    <property type="protein sequence ID" value="MPD06489.1"/>
    <property type="molecule type" value="Genomic_DNA"/>
</dbReference>
<dbReference type="AlphaFoldDB" id="A0A5B7KMG6"/>
<accession>A0A5B7KMG6</accession>
<name>A0A5B7KMG6_PORTR</name>
<reference evidence="1 2" key="1">
    <citation type="submission" date="2019-05" db="EMBL/GenBank/DDBJ databases">
        <title>Another draft genome of Portunus trituberculatus and its Hox gene families provides insights of decapod evolution.</title>
        <authorList>
            <person name="Jeong J.-H."/>
            <person name="Song I."/>
            <person name="Kim S."/>
            <person name="Choi T."/>
            <person name="Kim D."/>
            <person name="Ryu S."/>
            <person name="Kim W."/>
        </authorList>
    </citation>
    <scope>NUCLEOTIDE SEQUENCE [LARGE SCALE GENOMIC DNA]</scope>
    <source>
        <tissue evidence="1">Muscle</tissue>
    </source>
</reference>
<comment type="caution">
    <text evidence="1">The sequence shown here is derived from an EMBL/GenBank/DDBJ whole genome shotgun (WGS) entry which is preliminary data.</text>
</comment>
<organism evidence="1 2">
    <name type="scientific">Portunus trituberculatus</name>
    <name type="common">Swimming crab</name>
    <name type="synonym">Neptunus trituberculatus</name>
    <dbReference type="NCBI Taxonomy" id="210409"/>
    <lineage>
        <taxon>Eukaryota</taxon>
        <taxon>Metazoa</taxon>
        <taxon>Ecdysozoa</taxon>
        <taxon>Arthropoda</taxon>
        <taxon>Crustacea</taxon>
        <taxon>Multicrustacea</taxon>
        <taxon>Malacostraca</taxon>
        <taxon>Eumalacostraca</taxon>
        <taxon>Eucarida</taxon>
        <taxon>Decapoda</taxon>
        <taxon>Pleocyemata</taxon>
        <taxon>Brachyura</taxon>
        <taxon>Eubrachyura</taxon>
        <taxon>Portunoidea</taxon>
        <taxon>Portunidae</taxon>
        <taxon>Portuninae</taxon>
        <taxon>Portunus</taxon>
    </lineage>
</organism>
<proteinExistence type="predicted"/>
<evidence type="ECO:0000313" key="1">
    <source>
        <dbReference type="EMBL" id="MPD06489.1"/>
    </source>
</evidence>
<sequence>MNGSVSVIGEGHNGFINYIATVRLSCRVNWTVGP</sequence>
<gene>
    <name evidence="1" type="ORF">E2C01_102303</name>
</gene>
<protein>
    <submittedName>
        <fullName evidence="1">Uncharacterized protein</fullName>
    </submittedName>
</protein>
<evidence type="ECO:0000313" key="2">
    <source>
        <dbReference type="Proteomes" id="UP000324222"/>
    </source>
</evidence>
<keyword evidence="2" id="KW-1185">Reference proteome</keyword>
<dbReference type="Proteomes" id="UP000324222">
    <property type="component" value="Unassembled WGS sequence"/>
</dbReference>